<organism evidence="5 6">
    <name type="scientific">Candidatus Raskinella chloraquaticus</name>
    <dbReference type="NCBI Taxonomy" id="1951219"/>
    <lineage>
        <taxon>Bacteria</taxon>
        <taxon>Pseudomonadati</taxon>
        <taxon>Pseudomonadota</taxon>
        <taxon>Alphaproteobacteria</taxon>
        <taxon>Hyphomicrobiales</taxon>
        <taxon>Phreatobacteraceae</taxon>
        <taxon>Candidatus Raskinella</taxon>
    </lineage>
</organism>
<evidence type="ECO:0000256" key="2">
    <source>
        <dbReference type="ARBA" id="ARBA00022630"/>
    </source>
</evidence>
<feature type="domain" description="FAD-binding" evidence="4">
    <location>
        <begin position="237"/>
        <end position="313"/>
    </location>
</feature>
<dbReference type="AlphaFoldDB" id="A0A1W9HZY1"/>
<dbReference type="Pfam" id="PF01494">
    <property type="entry name" value="FAD_binding_3"/>
    <property type="match status" value="2"/>
</dbReference>
<gene>
    <name evidence="5" type="ORF">A4S15_06135</name>
</gene>
<comment type="caution">
    <text evidence="5">The sequence shown here is derived from an EMBL/GenBank/DDBJ whole genome shotgun (WGS) entry which is preliminary data.</text>
</comment>
<dbReference type="Proteomes" id="UP000192872">
    <property type="component" value="Unassembled WGS sequence"/>
</dbReference>
<feature type="domain" description="FAD-binding" evidence="4">
    <location>
        <begin position="7"/>
        <end position="215"/>
    </location>
</feature>
<dbReference type="Gene3D" id="3.50.50.60">
    <property type="entry name" value="FAD/NAD(P)-binding domain"/>
    <property type="match status" value="1"/>
</dbReference>
<proteinExistence type="predicted"/>
<evidence type="ECO:0000256" key="3">
    <source>
        <dbReference type="ARBA" id="ARBA00022827"/>
    </source>
</evidence>
<sequence>MPCVSRKILIAGGGPVGLTAAVELYRRGFCPRIIDPDLTPAQESRALAINARTLGLLEPSGASEALLAAGHRINRFLIRYENKVLATINIGLLKHRFNFLLCLPQHETERILTETLHTLGGSVERNLSLTSFSVNENIITTSLSDGSQADVDLLVGADGAKSTVRKAMAQSFRGETEPQTFSLADVVFDDWPFAWDMAVVILRHDHALGFIPIRPGFGRFVSSRPDVLSILPPEAKIRSVSWQSEFHINYRQVDTYQTGSVFLAGDAAHIHSPVGGRGMNIGIEDACWLAWLIDKNRTGDYSALRHPVAAKVLKSTSGLTNIVMGKSLVAQRLRWLMSLVLGMSVFQRAMLPGLMGLTSPNLPK</sequence>
<reference evidence="5 6" key="1">
    <citation type="journal article" date="2017" name="Water Res.">
        <title>Comammox in drinking water systems.</title>
        <authorList>
            <person name="Wang Y."/>
            <person name="Ma L."/>
            <person name="Mao Y."/>
            <person name="Jiang X."/>
            <person name="Xia Y."/>
            <person name="Yu K."/>
            <person name="Li B."/>
            <person name="Zhang T."/>
        </authorList>
    </citation>
    <scope>NUCLEOTIDE SEQUENCE [LARGE SCALE GENOMIC DNA]</scope>
    <source>
        <strain evidence="5">SG_bin8</strain>
    </source>
</reference>
<accession>A0A1W9HZY1</accession>
<dbReference type="GO" id="GO:0071949">
    <property type="term" value="F:FAD binding"/>
    <property type="evidence" value="ECO:0007669"/>
    <property type="project" value="InterPro"/>
</dbReference>
<evidence type="ECO:0000259" key="4">
    <source>
        <dbReference type="Pfam" id="PF01494"/>
    </source>
</evidence>
<dbReference type="PANTHER" id="PTHR43004">
    <property type="entry name" value="TRK SYSTEM POTASSIUM UPTAKE PROTEIN"/>
    <property type="match status" value="1"/>
</dbReference>
<evidence type="ECO:0000313" key="6">
    <source>
        <dbReference type="Proteomes" id="UP000192872"/>
    </source>
</evidence>
<dbReference type="InterPro" id="IPR002938">
    <property type="entry name" value="FAD-bd"/>
</dbReference>
<name>A0A1W9HZY1_9HYPH</name>
<keyword evidence="2" id="KW-0285">Flavoprotein</keyword>
<dbReference type="PANTHER" id="PTHR43004:SF19">
    <property type="entry name" value="BINDING MONOOXYGENASE, PUTATIVE (JCVI)-RELATED"/>
    <property type="match status" value="1"/>
</dbReference>
<protein>
    <recommendedName>
        <fullName evidence="4">FAD-binding domain-containing protein</fullName>
    </recommendedName>
</protein>
<dbReference type="Gene3D" id="3.30.70.2450">
    <property type="match status" value="1"/>
</dbReference>
<dbReference type="STRING" id="1827387.A4S15_06135"/>
<dbReference type="EMBL" id="LWDL01000011">
    <property type="protein sequence ID" value="OQW52969.1"/>
    <property type="molecule type" value="Genomic_DNA"/>
</dbReference>
<dbReference type="SUPFAM" id="SSF51905">
    <property type="entry name" value="FAD/NAD(P)-binding domain"/>
    <property type="match status" value="1"/>
</dbReference>
<dbReference type="GO" id="GO:0016709">
    <property type="term" value="F:oxidoreductase activity, acting on paired donors, with incorporation or reduction of molecular oxygen, NAD(P)H as one donor, and incorporation of one atom of oxygen"/>
    <property type="evidence" value="ECO:0007669"/>
    <property type="project" value="UniProtKB-ARBA"/>
</dbReference>
<dbReference type="PRINTS" id="PR00420">
    <property type="entry name" value="RNGMNOXGNASE"/>
</dbReference>
<evidence type="ECO:0000256" key="1">
    <source>
        <dbReference type="ARBA" id="ARBA00001974"/>
    </source>
</evidence>
<keyword evidence="3" id="KW-0274">FAD</keyword>
<dbReference type="InterPro" id="IPR036188">
    <property type="entry name" value="FAD/NAD-bd_sf"/>
</dbReference>
<evidence type="ECO:0000313" key="5">
    <source>
        <dbReference type="EMBL" id="OQW52969.1"/>
    </source>
</evidence>
<dbReference type="InterPro" id="IPR050641">
    <property type="entry name" value="RIFMO-like"/>
</dbReference>
<comment type="cofactor">
    <cofactor evidence="1">
        <name>FAD</name>
        <dbReference type="ChEBI" id="CHEBI:57692"/>
    </cofactor>
</comment>